<dbReference type="AlphaFoldDB" id="A0A6I8V776"/>
<keyword evidence="1" id="KW-1185">Reference proteome</keyword>
<evidence type="ECO:0000313" key="2">
    <source>
        <dbReference type="RefSeq" id="XP_003736761.2"/>
    </source>
</evidence>
<protein>
    <submittedName>
        <fullName evidence="2">Uncharacterized protein</fullName>
    </submittedName>
</protein>
<gene>
    <name evidence="2" type="primary">LOC13036506</name>
</gene>
<evidence type="ECO:0000313" key="1">
    <source>
        <dbReference type="Proteomes" id="UP000001819"/>
    </source>
</evidence>
<dbReference type="InParanoid" id="A0A6I8V776"/>
<dbReference type="RefSeq" id="XP_003736761.2">
    <property type="nucleotide sequence ID" value="XM_003736713.3"/>
</dbReference>
<proteinExistence type="predicted"/>
<accession>A0A6I8V776</accession>
<sequence>MSCLPKWIFKIIYFRVLRVYPNMGERSSKSGYLGSVTIPPIGKLGDQDNYWTWRILIRSYLEALGLWAGNFPREGPQAKFILLSTVEIWILKREYEHFNCKQIYQDLEKRFSVPRPKSATTL</sequence>
<dbReference type="GeneID" id="13036506"/>
<reference evidence="2" key="2">
    <citation type="submission" date="2025-08" db="UniProtKB">
        <authorList>
            <consortium name="RefSeq"/>
        </authorList>
    </citation>
    <scope>IDENTIFICATION</scope>
    <source>
        <strain evidence="2">MV-25-SWS-2005</strain>
        <tissue evidence="2">Whole body</tissue>
    </source>
</reference>
<organism evidence="1 2">
    <name type="scientific">Drosophila pseudoobscura pseudoobscura</name>
    <name type="common">Fruit fly</name>
    <dbReference type="NCBI Taxonomy" id="46245"/>
    <lineage>
        <taxon>Eukaryota</taxon>
        <taxon>Metazoa</taxon>
        <taxon>Ecdysozoa</taxon>
        <taxon>Arthropoda</taxon>
        <taxon>Hexapoda</taxon>
        <taxon>Insecta</taxon>
        <taxon>Pterygota</taxon>
        <taxon>Neoptera</taxon>
        <taxon>Endopterygota</taxon>
        <taxon>Diptera</taxon>
        <taxon>Brachycera</taxon>
        <taxon>Muscomorpha</taxon>
        <taxon>Ephydroidea</taxon>
        <taxon>Drosophilidae</taxon>
        <taxon>Drosophila</taxon>
        <taxon>Sophophora</taxon>
    </lineage>
</organism>
<dbReference type="KEGG" id="dpo:13036506"/>
<name>A0A6I8V776_DROPS</name>
<dbReference type="Proteomes" id="UP000001819">
    <property type="component" value="Chromosome 2"/>
</dbReference>
<reference evidence="1" key="1">
    <citation type="submission" date="2024-06" db="UniProtKB">
        <authorList>
            <consortium name="RefSeq"/>
        </authorList>
    </citation>
    <scope>NUCLEOTIDE SEQUENCE [LARGE SCALE GENOMIC DNA]</scope>
    <source>
        <strain evidence="1">MV2-25</strain>
    </source>
</reference>
<dbReference type="Bgee" id="FBgn0263682">
    <property type="expression patterns" value="Expressed in male reproductive system and 1 other cell type or tissue"/>
</dbReference>